<feature type="compositionally biased region" description="Basic and acidic residues" evidence="1">
    <location>
        <begin position="40"/>
        <end position="53"/>
    </location>
</feature>
<proteinExistence type="predicted"/>
<evidence type="ECO:0000256" key="1">
    <source>
        <dbReference type="SAM" id="MobiDB-lite"/>
    </source>
</evidence>
<gene>
    <name evidence="2" type="ORF">CC86DRAFT_303644</name>
</gene>
<sequence length="418" mass="44818">MVHVETQSNADLYTLTPPAYTQSLNANERTIDAEAIQEEKSTHVLERSPERDVLAQNSPRPTSERSTARPETPLHVLQDRARENTAPIMPSGSPPVLGHYLTEPATTAALVGVRACSILQDRPAIWLVKNKKMALSPLAAAVLTKEGILNPKNLELISQHPSTRRDPTDPVSGILLGVHDSVGEIMLGLVAGPVELGRQATPMLTRFESRQRSNPDGNTQPITTSDVKNAPQAAGKVALEAGKGMGRIVTASLKTPVLTLHGLTRGFHNMPKAWGEEVREYQNITGFRSGMTVSAKSFGYGLGDGLTDLFAKPMQGAAKNGIVGLATGMVKGVGNAVCKPAAGYALVDEAVLGACGLLGYPAVGVYKSIRNIKVSNREICPADLVWKFGQAEFDAATDADKLYIVRVWCQTMMRVRLA</sequence>
<dbReference type="OrthoDB" id="428159at2759"/>
<feature type="compositionally biased region" description="Polar residues" evidence="1">
    <location>
        <begin position="214"/>
        <end position="227"/>
    </location>
</feature>
<evidence type="ECO:0000313" key="2">
    <source>
        <dbReference type="EMBL" id="KAF2821019.1"/>
    </source>
</evidence>
<reference evidence="2" key="1">
    <citation type="journal article" date="2020" name="Stud. Mycol.">
        <title>101 Dothideomycetes genomes: a test case for predicting lifestyles and emergence of pathogens.</title>
        <authorList>
            <person name="Haridas S."/>
            <person name="Albert R."/>
            <person name="Binder M."/>
            <person name="Bloem J."/>
            <person name="Labutti K."/>
            <person name="Salamov A."/>
            <person name="Andreopoulos B."/>
            <person name="Baker S."/>
            <person name="Barry K."/>
            <person name="Bills G."/>
            <person name="Bluhm B."/>
            <person name="Cannon C."/>
            <person name="Castanera R."/>
            <person name="Culley D."/>
            <person name="Daum C."/>
            <person name="Ezra D."/>
            <person name="Gonzalez J."/>
            <person name="Henrissat B."/>
            <person name="Kuo A."/>
            <person name="Liang C."/>
            <person name="Lipzen A."/>
            <person name="Lutzoni F."/>
            <person name="Magnuson J."/>
            <person name="Mondo S."/>
            <person name="Nolan M."/>
            <person name="Ohm R."/>
            <person name="Pangilinan J."/>
            <person name="Park H.-J."/>
            <person name="Ramirez L."/>
            <person name="Alfaro M."/>
            <person name="Sun H."/>
            <person name="Tritt A."/>
            <person name="Yoshinaga Y."/>
            <person name="Zwiers L.-H."/>
            <person name="Turgeon B."/>
            <person name="Goodwin S."/>
            <person name="Spatafora J."/>
            <person name="Crous P."/>
            <person name="Grigoriev I."/>
        </authorList>
    </citation>
    <scope>NUCLEOTIDE SEQUENCE</scope>
    <source>
        <strain evidence="2">CBS 113818</strain>
    </source>
</reference>
<evidence type="ECO:0008006" key="4">
    <source>
        <dbReference type="Google" id="ProtNLM"/>
    </source>
</evidence>
<dbReference type="EMBL" id="MU006238">
    <property type="protein sequence ID" value="KAF2821019.1"/>
    <property type="molecule type" value="Genomic_DNA"/>
</dbReference>
<name>A0A6A6ZK02_9PLEO</name>
<accession>A0A6A6ZK02</accession>
<evidence type="ECO:0000313" key="3">
    <source>
        <dbReference type="Proteomes" id="UP000799424"/>
    </source>
</evidence>
<feature type="region of interest" description="Disordered" evidence="1">
    <location>
        <begin position="40"/>
        <end position="74"/>
    </location>
</feature>
<organism evidence="2 3">
    <name type="scientific">Ophiobolus disseminans</name>
    <dbReference type="NCBI Taxonomy" id="1469910"/>
    <lineage>
        <taxon>Eukaryota</taxon>
        <taxon>Fungi</taxon>
        <taxon>Dikarya</taxon>
        <taxon>Ascomycota</taxon>
        <taxon>Pezizomycotina</taxon>
        <taxon>Dothideomycetes</taxon>
        <taxon>Pleosporomycetidae</taxon>
        <taxon>Pleosporales</taxon>
        <taxon>Pleosporineae</taxon>
        <taxon>Phaeosphaeriaceae</taxon>
        <taxon>Ophiobolus</taxon>
    </lineage>
</organism>
<protein>
    <recommendedName>
        <fullName evidence="4">Glycosyltransferase family 1 protein</fullName>
    </recommendedName>
</protein>
<dbReference type="Proteomes" id="UP000799424">
    <property type="component" value="Unassembled WGS sequence"/>
</dbReference>
<dbReference type="AlphaFoldDB" id="A0A6A6ZK02"/>
<keyword evidence="3" id="KW-1185">Reference proteome</keyword>
<feature type="region of interest" description="Disordered" evidence="1">
    <location>
        <begin position="208"/>
        <end position="231"/>
    </location>
</feature>